<dbReference type="InterPro" id="IPR003694">
    <property type="entry name" value="NAD_synthase"/>
</dbReference>
<feature type="binding site" evidence="7">
    <location>
        <begin position="279"/>
        <end position="286"/>
    </location>
    <ligand>
        <name>ATP</name>
        <dbReference type="ChEBI" id="CHEBI:30616"/>
    </ligand>
</feature>
<dbReference type="InterPro" id="IPR014729">
    <property type="entry name" value="Rossmann-like_a/b/a_fold"/>
</dbReference>
<feature type="binding site" evidence="7">
    <location>
        <position position="362"/>
    </location>
    <ligand>
        <name>deamido-NAD(+)</name>
        <dbReference type="ChEBI" id="CHEBI:58437"/>
        <note>ligand shared between two neighboring subunits</note>
    </ligand>
</feature>
<dbReference type="GO" id="GO:0004359">
    <property type="term" value="F:glutaminase activity"/>
    <property type="evidence" value="ECO:0007669"/>
    <property type="project" value="InterPro"/>
</dbReference>
<comment type="similarity">
    <text evidence="2 7 8">In the C-terminal section; belongs to the NAD synthetase family.</text>
</comment>
<evidence type="ECO:0000313" key="11">
    <source>
        <dbReference type="EMBL" id="PIZ18085.1"/>
    </source>
</evidence>
<gene>
    <name evidence="7" type="primary">nadE</name>
    <name evidence="11" type="ORF">COY52_01300</name>
</gene>
<proteinExistence type="inferred from homology"/>
<dbReference type="EC" id="6.3.5.1" evidence="7 8"/>
<evidence type="ECO:0000256" key="4">
    <source>
        <dbReference type="ARBA" id="ARBA00022741"/>
    </source>
</evidence>
<feature type="binding site" evidence="7">
    <location>
        <position position="170"/>
    </location>
    <ligand>
        <name>L-glutamine</name>
        <dbReference type="ChEBI" id="CHEBI:58359"/>
    </ligand>
</feature>
<dbReference type="NCBIfam" id="TIGR00552">
    <property type="entry name" value="nadE"/>
    <property type="match status" value="1"/>
</dbReference>
<dbReference type="UniPathway" id="UPA00253">
    <property type="reaction ID" value="UER00334"/>
</dbReference>
<feature type="binding site" evidence="7">
    <location>
        <position position="114"/>
    </location>
    <ligand>
        <name>L-glutamine</name>
        <dbReference type="ChEBI" id="CHEBI:58359"/>
    </ligand>
</feature>
<reference evidence="12" key="1">
    <citation type="submission" date="2017-09" db="EMBL/GenBank/DDBJ databases">
        <title>Depth-based differentiation of microbial function through sediment-hosted aquifers and enrichment of novel symbionts in the deep terrestrial subsurface.</title>
        <authorList>
            <person name="Probst A.J."/>
            <person name="Ladd B."/>
            <person name="Jarett J.K."/>
            <person name="Geller-Mcgrath D.E."/>
            <person name="Sieber C.M.K."/>
            <person name="Emerson J.B."/>
            <person name="Anantharaman K."/>
            <person name="Thomas B.C."/>
            <person name="Malmstrom R."/>
            <person name="Stieglmeier M."/>
            <person name="Klingl A."/>
            <person name="Woyke T."/>
            <person name="Ryan C.M."/>
            <person name="Banfield J.F."/>
        </authorList>
    </citation>
    <scope>NUCLEOTIDE SEQUENCE [LARGE SCALE GENOMIC DNA]</scope>
</reference>
<dbReference type="SUPFAM" id="SSF52402">
    <property type="entry name" value="Adenine nucleotide alpha hydrolases-like"/>
    <property type="match status" value="1"/>
</dbReference>
<dbReference type="Pfam" id="PF00795">
    <property type="entry name" value="CN_hydrolase"/>
    <property type="match status" value="1"/>
</dbReference>
<dbReference type="AlphaFoldDB" id="A0A2M7SEX3"/>
<protein>
    <recommendedName>
        <fullName evidence="7 8">Glutamine-dependent NAD(+) synthetase</fullName>
        <ecNumber evidence="7 8">6.3.5.1</ecNumber>
    </recommendedName>
    <alternativeName>
        <fullName evidence="7 8">NAD(+) synthase [glutamine-hydrolyzing]</fullName>
    </alternativeName>
</protein>
<keyword evidence="6 7" id="KW-0520">NAD</keyword>
<evidence type="ECO:0000256" key="6">
    <source>
        <dbReference type="ARBA" id="ARBA00023027"/>
    </source>
</evidence>
<dbReference type="Pfam" id="PF02540">
    <property type="entry name" value="NAD_synthase"/>
    <property type="match status" value="1"/>
</dbReference>
<comment type="pathway">
    <text evidence="1 7 8">Cofactor biosynthesis; NAD(+) biosynthesis; NAD(+) from deamido-NAD(+) (L-Gln route): step 1/1.</text>
</comment>
<evidence type="ECO:0000259" key="10">
    <source>
        <dbReference type="PROSITE" id="PS50263"/>
    </source>
</evidence>
<dbReference type="PANTHER" id="PTHR23090">
    <property type="entry name" value="NH 3 /GLUTAMINE-DEPENDENT NAD + SYNTHETASE"/>
    <property type="match status" value="1"/>
</dbReference>
<evidence type="ECO:0000256" key="7">
    <source>
        <dbReference type="HAMAP-Rule" id="MF_02090"/>
    </source>
</evidence>
<feature type="active site" description="Nucleophile; for glutaminase activity" evidence="7">
    <location>
        <position position="144"/>
    </location>
</feature>
<comment type="caution">
    <text evidence="11">The sequence shown here is derived from an EMBL/GenBank/DDBJ whole genome shotgun (WGS) entry which is preliminary data.</text>
</comment>
<keyword evidence="3 7" id="KW-0436">Ligase</keyword>
<dbReference type="InterPro" id="IPR036526">
    <property type="entry name" value="C-N_Hydrolase_sf"/>
</dbReference>
<keyword evidence="4 7" id="KW-0547">Nucleotide-binding</keyword>
<feature type="binding site" evidence="7">
    <location>
        <position position="176"/>
    </location>
    <ligand>
        <name>L-glutamine</name>
        <dbReference type="ChEBI" id="CHEBI:58359"/>
    </ligand>
</feature>
<feature type="binding site" evidence="7">
    <location>
        <position position="501"/>
    </location>
    <ligand>
        <name>deamido-NAD(+)</name>
        <dbReference type="ChEBI" id="CHEBI:58437"/>
        <note>ligand shared between two neighboring subunits</note>
    </ligand>
</feature>
<dbReference type="GO" id="GO:0008795">
    <property type="term" value="F:NAD+ synthase activity"/>
    <property type="evidence" value="ECO:0007669"/>
    <property type="project" value="UniProtKB-UniRule"/>
</dbReference>
<dbReference type="SUPFAM" id="SSF56317">
    <property type="entry name" value="Carbon-nitrogen hydrolase"/>
    <property type="match status" value="1"/>
</dbReference>
<comment type="function">
    <text evidence="7">Catalyzes the ATP-dependent amidation of deamido-NAD to form NAD. Uses L-glutamine as a nitrogen source.</text>
</comment>
<dbReference type="CDD" id="cd07570">
    <property type="entry name" value="GAT_Gln-NAD-synth"/>
    <property type="match status" value="1"/>
</dbReference>
<dbReference type="GO" id="GO:0003952">
    <property type="term" value="F:NAD+ synthase (glutamine-hydrolyzing) activity"/>
    <property type="evidence" value="ECO:0007669"/>
    <property type="project" value="UniProtKB-UniRule"/>
</dbReference>
<feature type="binding site" evidence="7">
    <location>
        <position position="391"/>
    </location>
    <ligand>
        <name>deamido-NAD(+)</name>
        <dbReference type="ChEBI" id="CHEBI:58437"/>
        <note>ligand shared between two neighboring subunits</note>
    </ligand>
</feature>
<accession>A0A2M7SEX3</accession>
<dbReference type="NCBIfam" id="NF010588">
    <property type="entry name" value="PRK13981.1"/>
    <property type="match status" value="1"/>
</dbReference>
<evidence type="ECO:0000256" key="8">
    <source>
        <dbReference type="PIRNR" id="PIRNR006630"/>
    </source>
</evidence>
<dbReference type="Gene3D" id="3.60.110.10">
    <property type="entry name" value="Carbon-nitrogen hydrolase"/>
    <property type="match status" value="1"/>
</dbReference>
<keyword evidence="5 7" id="KW-0067">ATP-binding</keyword>
<feature type="binding site" evidence="7">
    <location>
        <position position="386"/>
    </location>
    <ligand>
        <name>ATP</name>
        <dbReference type="ChEBI" id="CHEBI:30616"/>
    </ligand>
</feature>
<sequence length="529" mass="58873">MKIVMAQINTIVGDLKGNTEKCIRHIKEAEKTHADVITFPELTITGYPPEDLLFKTGFIEDNLKCLGKVVENTGNATVIVGFADRKGKFLYNAAAVIRGKKICGIHRKVFLPNYGVFDEKRYFAAGKQFQVFSEGGLKFGVSICEDIWNEETIKQQAAGGAKAIFAVNASPYSYGKIQKREELITNLAKKYGIIIFYNNLVGGQDELIFDGHGIIVDEKGRIISRGKPFEEDLITHDSEKRNVTIKNCLMAPEEEVYAALKLSLRDYTRKNNFKKVVIALSGGIDSSLVAAIAADAIGAQNVLGVFMPSQFSSRISGEDADGLARNFGIKLLVIPIQRALEFYTSLLANQFAGLPRDITEENLQARIRGNIIMAISNKLGHLVVSTGNKSEMSTGYATLYGDMAGGFALIKDVYKTLVYRLARHRNSVKPVIPQRILSRPPTAELKPDQKDQDTLPPYPLLDRILGSYIEEDKTLEEIVKEGFSRKLAEKVIKMVDSSEYKRRQAPIGPKITLKSFGKDRRMPITNKYF</sequence>
<dbReference type="EMBL" id="PFMR01000039">
    <property type="protein sequence ID" value="PIZ18085.1"/>
    <property type="molecule type" value="Genomic_DNA"/>
</dbReference>
<name>A0A2M7SEX3_9BACT</name>
<dbReference type="HAMAP" id="MF_02090">
    <property type="entry name" value="NadE_glutamine_dep"/>
    <property type="match status" value="1"/>
</dbReference>
<dbReference type="InterPro" id="IPR014445">
    <property type="entry name" value="Gln-dep_NAD_synthase"/>
</dbReference>
<evidence type="ECO:0000313" key="12">
    <source>
        <dbReference type="Proteomes" id="UP000229307"/>
    </source>
</evidence>
<evidence type="ECO:0000256" key="5">
    <source>
        <dbReference type="ARBA" id="ARBA00022840"/>
    </source>
</evidence>
<feature type="active site" description="For glutaminase activity" evidence="7">
    <location>
        <position position="108"/>
    </location>
</feature>
<dbReference type="GO" id="GO:0009435">
    <property type="term" value="P:NAD+ biosynthetic process"/>
    <property type="evidence" value="ECO:0007669"/>
    <property type="project" value="UniProtKB-UniRule"/>
</dbReference>
<dbReference type="Gene3D" id="3.40.50.620">
    <property type="entry name" value="HUPs"/>
    <property type="match status" value="1"/>
</dbReference>
<evidence type="ECO:0000256" key="1">
    <source>
        <dbReference type="ARBA" id="ARBA00005188"/>
    </source>
</evidence>
<comment type="caution">
    <text evidence="7">Lacks conserved residue(s) required for the propagation of feature annotation.</text>
</comment>
<dbReference type="CDD" id="cd00553">
    <property type="entry name" value="NAD_synthase"/>
    <property type="match status" value="1"/>
</dbReference>
<feature type="active site" description="Proton acceptor; for glutaminase activity" evidence="7">
    <location>
        <position position="41"/>
    </location>
</feature>
<dbReference type="GO" id="GO:0005737">
    <property type="term" value="C:cytoplasm"/>
    <property type="evidence" value="ECO:0007669"/>
    <property type="project" value="InterPro"/>
</dbReference>
<dbReference type="InterPro" id="IPR022310">
    <property type="entry name" value="NAD/GMP_synthase"/>
</dbReference>
<organism evidence="11 12">
    <name type="scientific">Candidatus Desantisbacteria bacterium CG_4_10_14_0_8_um_filter_48_22</name>
    <dbReference type="NCBI Taxonomy" id="1974543"/>
    <lineage>
        <taxon>Bacteria</taxon>
        <taxon>Candidatus Desantisiibacteriota</taxon>
    </lineage>
</organism>
<evidence type="ECO:0000256" key="2">
    <source>
        <dbReference type="ARBA" id="ARBA00007145"/>
    </source>
</evidence>
<dbReference type="PANTHER" id="PTHR23090:SF9">
    <property type="entry name" value="GLUTAMINE-DEPENDENT NAD(+) SYNTHETASE"/>
    <property type="match status" value="1"/>
</dbReference>
<dbReference type="PIRSF" id="PIRSF006630">
    <property type="entry name" value="NADS_GAT"/>
    <property type="match status" value="1"/>
</dbReference>
<dbReference type="PROSITE" id="PS50263">
    <property type="entry name" value="CN_HYDROLASE"/>
    <property type="match status" value="1"/>
</dbReference>
<comment type="similarity">
    <text evidence="9">Belongs to the NAD synthetase family.</text>
</comment>
<comment type="catalytic activity">
    <reaction evidence="7 8">
        <text>deamido-NAD(+) + L-glutamine + ATP + H2O = L-glutamate + AMP + diphosphate + NAD(+) + H(+)</text>
        <dbReference type="Rhea" id="RHEA:24384"/>
        <dbReference type="ChEBI" id="CHEBI:15377"/>
        <dbReference type="ChEBI" id="CHEBI:15378"/>
        <dbReference type="ChEBI" id="CHEBI:29985"/>
        <dbReference type="ChEBI" id="CHEBI:30616"/>
        <dbReference type="ChEBI" id="CHEBI:33019"/>
        <dbReference type="ChEBI" id="CHEBI:57540"/>
        <dbReference type="ChEBI" id="CHEBI:58359"/>
        <dbReference type="ChEBI" id="CHEBI:58437"/>
        <dbReference type="ChEBI" id="CHEBI:456215"/>
        <dbReference type="EC" id="6.3.5.1"/>
    </reaction>
</comment>
<dbReference type="Proteomes" id="UP000229307">
    <property type="component" value="Unassembled WGS sequence"/>
</dbReference>
<evidence type="ECO:0000256" key="9">
    <source>
        <dbReference type="RuleBase" id="RU003811"/>
    </source>
</evidence>
<evidence type="ECO:0000256" key="3">
    <source>
        <dbReference type="ARBA" id="ARBA00022598"/>
    </source>
</evidence>
<dbReference type="InterPro" id="IPR003010">
    <property type="entry name" value="C-N_Hydrolase"/>
</dbReference>
<dbReference type="FunFam" id="3.40.50.620:FF:000106">
    <property type="entry name" value="Glutamine-dependent NAD(+) synthetase"/>
    <property type="match status" value="1"/>
</dbReference>
<feature type="domain" description="CN hydrolase" evidence="10">
    <location>
        <begin position="1"/>
        <end position="240"/>
    </location>
</feature>
<dbReference type="GO" id="GO:0005524">
    <property type="term" value="F:ATP binding"/>
    <property type="evidence" value="ECO:0007669"/>
    <property type="project" value="UniProtKB-UniRule"/>
</dbReference>